<protein>
    <submittedName>
        <fullName evidence="1">Uncharacterized protein</fullName>
    </submittedName>
</protein>
<organism evidence="1">
    <name type="scientific">marine sediment metagenome</name>
    <dbReference type="NCBI Taxonomy" id="412755"/>
    <lineage>
        <taxon>unclassified sequences</taxon>
        <taxon>metagenomes</taxon>
        <taxon>ecological metagenomes</taxon>
    </lineage>
</organism>
<reference evidence="1" key="1">
    <citation type="journal article" date="2015" name="Nature">
        <title>Complex archaea that bridge the gap between prokaryotes and eukaryotes.</title>
        <authorList>
            <person name="Spang A."/>
            <person name="Saw J.H."/>
            <person name="Jorgensen S.L."/>
            <person name="Zaremba-Niedzwiedzka K."/>
            <person name="Martijn J."/>
            <person name="Lind A.E."/>
            <person name="van Eijk R."/>
            <person name="Schleper C."/>
            <person name="Guy L."/>
            <person name="Ettema T.J."/>
        </authorList>
    </citation>
    <scope>NUCLEOTIDE SEQUENCE</scope>
</reference>
<dbReference type="AlphaFoldDB" id="A0A0F9RWN2"/>
<gene>
    <name evidence="1" type="ORF">LCGC14_0845410</name>
</gene>
<sequence>MLKVTTKQLYQIAKAIEGNGIDANIFFEDSALPGNPALWARDRQGTKRYLVVWNPSPMSEEEATDHNANLVSVRFLQPR</sequence>
<dbReference type="EMBL" id="LAZR01002496">
    <property type="protein sequence ID" value="KKN29331.1"/>
    <property type="molecule type" value="Genomic_DNA"/>
</dbReference>
<accession>A0A0F9RWN2</accession>
<name>A0A0F9RWN2_9ZZZZ</name>
<comment type="caution">
    <text evidence="1">The sequence shown here is derived from an EMBL/GenBank/DDBJ whole genome shotgun (WGS) entry which is preliminary data.</text>
</comment>
<evidence type="ECO:0000313" key="1">
    <source>
        <dbReference type="EMBL" id="KKN29331.1"/>
    </source>
</evidence>
<proteinExistence type="predicted"/>